<sequence length="124" mass="13356">RQPQALVAWQFGGGELKSLIAEQETIAGCRGYMADLAYAEEAGLLAVTSPRGNRVTFWDVGTLAFVSALELPEPSGIEYLAAQNAFVVSGAKGGVYQIAVEAELQLTTLHQLEHTQWDNHLLLG</sequence>
<dbReference type="SUPFAM" id="SSF82171">
    <property type="entry name" value="DPP6 N-terminal domain-like"/>
    <property type="match status" value="1"/>
</dbReference>
<dbReference type="EMBL" id="CACVAV010000062">
    <property type="protein sequence ID" value="CAA6803530.1"/>
    <property type="molecule type" value="Genomic_DNA"/>
</dbReference>
<organism evidence="1">
    <name type="scientific">uncultured Thiotrichaceae bacterium</name>
    <dbReference type="NCBI Taxonomy" id="298394"/>
    <lineage>
        <taxon>Bacteria</taxon>
        <taxon>Pseudomonadati</taxon>
        <taxon>Pseudomonadota</taxon>
        <taxon>Gammaproteobacteria</taxon>
        <taxon>Thiotrichales</taxon>
        <taxon>Thiotrichaceae</taxon>
        <taxon>environmental samples</taxon>
    </lineage>
</organism>
<dbReference type="InterPro" id="IPR008311">
    <property type="entry name" value="UCP028101"/>
</dbReference>
<evidence type="ECO:0000313" key="1">
    <source>
        <dbReference type="EMBL" id="CAA6803530.1"/>
    </source>
</evidence>
<gene>
    <name evidence="1" type="ORF">HELGO_WM30159</name>
</gene>
<accession>A0A6S6S1X4</accession>
<name>A0A6S6S1X4_9GAMM</name>
<reference evidence="1" key="1">
    <citation type="submission" date="2020-01" db="EMBL/GenBank/DDBJ databases">
        <authorList>
            <person name="Meier V. D."/>
            <person name="Meier V D."/>
        </authorList>
    </citation>
    <scope>NUCLEOTIDE SEQUENCE</scope>
    <source>
        <strain evidence="1">HLG_WM_MAG_08</strain>
    </source>
</reference>
<dbReference type="AlphaFoldDB" id="A0A6S6S1X4"/>
<dbReference type="Pfam" id="PF07433">
    <property type="entry name" value="DUF1513"/>
    <property type="match status" value="1"/>
</dbReference>
<proteinExistence type="predicted"/>
<protein>
    <submittedName>
        <fullName evidence="1">Twin-arginine translocation pathway signal</fullName>
    </submittedName>
</protein>
<feature type="non-terminal residue" evidence="1">
    <location>
        <position position="1"/>
    </location>
</feature>